<evidence type="ECO:0000313" key="6">
    <source>
        <dbReference type="Proteomes" id="UP000251571"/>
    </source>
</evidence>
<dbReference type="Gene3D" id="3.30.230.10">
    <property type="match status" value="1"/>
</dbReference>
<dbReference type="InterPro" id="IPR003593">
    <property type="entry name" value="AAA+_ATPase"/>
</dbReference>
<dbReference type="InterPro" id="IPR000523">
    <property type="entry name" value="Mg_chelatse_chII-like_cat_dom"/>
</dbReference>
<name>A0A2Y9C8H9_9RHOB</name>
<dbReference type="Pfam" id="PF13541">
    <property type="entry name" value="ChlI"/>
    <property type="match status" value="1"/>
</dbReference>
<dbReference type="RefSeq" id="WP_109565472.1">
    <property type="nucleotide sequence ID" value="NZ_QGDJ01000009.1"/>
</dbReference>
<dbReference type="InterPro" id="IPR020568">
    <property type="entry name" value="Ribosomal_Su5_D2-typ_SF"/>
</dbReference>
<dbReference type="Pfam" id="PF01078">
    <property type="entry name" value="Mg_chelatase"/>
    <property type="match status" value="1"/>
</dbReference>
<dbReference type="Proteomes" id="UP000245839">
    <property type="component" value="Unassembled WGS sequence"/>
</dbReference>
<proteinExistence type="inferred from homology"/>
<accession>A0A2Y9C8H9</accession>
<dbReference type="SMART" id="SM00382">
    <property type="entry name" value="AAA"/>
    <property type="match status" value="1"/>
</dbReference>
<gene>
    <name evidence="3" type="ORF">BCF38_10942</name>
    <name evidence="4" type="ORF">SAMN05421539_10942</name>
</gene>
<dbReference type="CDD" id="cd00009">
    <property type="entry name" value="AAA"/>
    <property type="match status" value="1"/>
</dbReference>
<evidence type="ECO:0000259" key="2">
    <source>
        <dbReference type="SMART" id="SM00382"/>
    </source>
</evidence>
<dbReference type="SUPFAM" id="SSF54211">
    <property type="entry name" value="Ribosomal protein S5 domain 2-like"/>
    <property type="match status" value="1"/>
</dbReference>
<dbReference type="SUPFAM" id="SSF52540">
    <property type="entry name" value="P-loop containing nucleoside triphosphate hydrolases"/>
    <property type="match status" value="1"/>
</dbReference>
<reference evidence="4 6" key="1">
    <citation type="submission" date="2016-10" db="EMBL/GenBank/DDBJ databases">
        <authorList>
            <person name="Cai Z."/>
        </authorList>
    </citation>
    <scope>NUCLEOTIDE SEQUENCE [LARGE SCALE GENOMIC DNA]</scope>
    <source>
        <strain evidence="4 6">DSM 25227</strain>
    </source>
</reference>
<dbReference type="NCBIfam" id="TIGR00368">
    <property type="entry name" value="YifB family Mg chelatase-like AAA ATPase"/>
    <property type="match status" value="1"/>
</dbReference>
<evidence type="ECO:0000313" key="4">
    <source>
        <dbReference type="EMBL" id="SSA49153.1"/>
    </source>
</evidence>
<reference evidence="3 5" key="2">
    <citation type="submission" date="2018-03" db="EMBL/GenBank/DDBJ databases">
        <title>Genomic Encyclopedia of Archaeal and Bacterial Type Strains, Phase II (KMG-II): from individual species to whole genera.</title>
        <authorList>
            <person name="Goeker M."/>
        </authorList>
    </citation>
    <scope>NUCLEOTIDE SEQUENCE [LARGE SCALE GENOMIC DNA]</scope>
    <source>
        <strain evidence="3 5">DSM 25227</strain>
    </source>
</reference>
<evidence type="ECO:0000256" key="1">
    <source>
        <dbReference type="ARBA" id="ARBA00006354"/>
    </source>
</evidence>
<dbReference type="PANTHER" id="PTHR32039">
    <property type="entry name" value="MAGNESIUM-CHELATASE SUBUNIT CHLI"/>
    <property type="match status" value="1"/>
</dbReference>
<sequence length="504" mass="52558">MLARTTTVAFEGLEARPVEVQCAVSPGVPGFAIVGLPDKAVSEARDRIRTALSELSIALPSKKVTINLSPADLPKEGAHFDLPIALSLLAALEIVPPGAVAGAVSIGEMSLDGTLVPVAGALPAAMAAGAQGATLFCPEACGPEAAWVDATPVHAAPSLKALIDHLIGVAPLDPAVRGRVPDAAAPDCLRDVRGQERAKRALEIAAAGRHHLFLVGPPGAGKSMLAARLPGLLPPLTAMESLESSMIHSLAGTLEAGGILTRRPFQEPHHTASVPAIVGGGKRAGPGQISLAHNGVLFMDEFPEFPRAVLETLRQPIETGEVVIARASAHVRYPCRFLLVAAANPCRCGMLFDPNAACTRAPGCGEEYMSRVSGPLMDRFDLRLEVPAVEVADLALPPTGDNSATVAKRVAAARQIQADRYADSPRITVNADLSGDALTEAARPDAEGAELLTRAATRFGLTARGYHRVLKVARTIADLAGEPDIRRPHIAEALSYRLIAAKDI</sequence>
<dbReference type="InterPro" id="IPR045006">
    <property type="entry name" value="CHLI-like"/>
</dbReference>
<dbReference type="InterPro" id="IPR004482">
    <property type="entry name" value="Mg_chelat-rel"/>
</dbReference>
<comment type="similarity">
    <text evidence="1">Belongs to the Mg-chelatase subunits D/I family. ComM subfamily.</text>
</comment>
<dbReference type="AlphaFoldDB" id="A0A2Y9C8H9"/>
<dbReference type="InterPro" id="IPR014721">
    <property type="entry name" value="Ribsml_uS5_D2-typ_fold_subgr"/>
</dbReference>
<dbReference type="Proteomes" id="UP000251571">
    <property type="component" value="Unassembled WGS sequence"/>
</dbReference>
<dbReference type="OrthoDB" id="9813147at2"/>
<dbReference type="InterPro" id="IPR025158">
    <property type="entry name" value="Mg_chelat-rel_C"/>
</dbReference>
<dbReference type="Gene3D" id="3.40.50.300">
    <property type="entry name" value="P-loop containing nucleotide triphosphate hydrolases"/>
    <property type="match status" value="1"/>
</dbReference>
<dbReference type="Pfam" id="PF13335">
    <property type="entry name" value="Mg_chelatase_C"/>
    <property type="match status" value="1"/>
</dbReference>
<keyword evidence="5" id="KW-1185">Reference proteome</keyword>
<feature type="domain" description="AAA+ ATPase" evidence="2">
    <location>
        <begin position="208"/>
        <end position="373"/>
    </location>
</feature>
<organism evidence="4 6">
    <name type="scientific">Jannaschia seohaensis</name>
    <dbReference type="NCBI Taxonomy" id="475081"/>
    <lineage>
        <taxon>Bacteria</taxon>
        <taxon>Pseudomonadati</taxon>
        <taxon>Pseudomonadota</taxon>
        <taxon>Alphaproteobacteria</taxon>
        <taxon>Rhodobacterales</taxon>
        <taxon>Roseobacteraceae</taxon>
        <taxon>Jannaschia</taxon>
    </lineage>
</organism>
<dbReference type="EMBL" id="UETC01000009">
    <property type="protein sequence ID" value="SSA49153.1"/>
    <property type="molecule type" value="Genomic_DNA"/>
</dbReference>
<dbReference type="GO" id="GO:0005524">
    <property type="term" value="F:ATP binding"/>
    <property type="evidence" value="ECO:0007669"/>
    <property type="project" value="InterPro"/>
</dbReference>
<protein>
    <submittedName>
        <fullName evidence="4">Magnesium chelatase family protein</fullName>
    </submittedName>
</protein>
<dbReference type="PANTHER" id="PTHR32039:SF7">
    <property type="entry name" value="COMPETENCE PROTEIN COMM"/>
    <property type="match status" value="1"/>
</dbReference>
<dbReference type="EMBL" id="QGDJ01000009">
    <property type="protein sequence ID" value="PWJ16158.1"/>
    <property type="molecule type" value="Genomic_DNA"/>
</dbReference>
<dbReference type="InterPro" id="IPR027417">
    <property type="entry name" value="P-loop_NTPase"/>
</dbReference>
<evidence type="ECO:0000313" key="3">
    <source>
        <dbReference type="EMBL" id="PWJ16158.1"/>
    </source>
</evidence>
<evidence type="ECO:0000313" key="5">
    <source>
        <dbReference type="Proteomes" id="UP000245839"/>
    </source>
</evidence>